<dbReference type="AlphaFoldDB" id="A0A9K3JY48"/>
<reference evidence="1" key="1">
    <citation type="journal article" date="2017" name="Nature">
        <title>The sunflower genome provides insights into oil metabolism, flowering and Asterid evolution.</title>
        <authorList>
            <person name="Badouin H."/>
            <person name="Gouzy J."/>
            <person name="Grassa C.J."/>
            <person name="Murat F."/>
            <person name="Staton S.E."/>
            <person name="Cottret L."/>
            <person name="Lelandais-Briere C."/>
            <person name="Owens G.L."/>
            <person name="Carrere S."/>
            <person name="Mayjonade B."/>
            <person name="Legrand L."/>
            <person name="Gill N."/>
            <person name="Kane N.C."/>
            <person name="Bowers J.E."/>
            <person name="Hubner S."/>
            <person name="Bellec A."/>
            <person name="Berard A."/>
            <person name="Berges H."/>
            <person name="Blanchet N."/>
            <person name="Boniface M.C."/>
            <person name="Brunel D."/>
            <person name="Catrice O."/>
            <person name="Chaidir N."/>
            <person name="Claudel C."/>
            <person name="Donnadieu C."/>
            <person name="Faraut T."/>
            <person name="Fievet G."/>
            <person name="Helmstetter N."/>
            <person name="King M."/>
            <person name="Knapp S.J."/>
            <person name="Lai Z."/>
            <person name="Le Paslier M.C."/>
            <person name="Lippi Y."/>
            <person name="Lorenzon L."/>
            <person name="Mandel J.R."/>
            <person name="Marage G."/>
            <person name="Marchand G."/>
            <person name="Marquand E."/>
            <person name="Bret-Mestries E."/>
            <person name="Morien E."/>
            <person name="Nambeesan S."/>
            <person name="Nguyen T."/>
            <person name="Pegot-Espagnet P."/>
            <person name="Pouilly N."/>
            <person name="Raftis F."/>
            <person name="Sallet E."/>
            <person name="Schiex T."/>
            <person name="Thomas J."/>
            <person name="Vandecasteele C."/>
            <person name="Vares D."/>
            <person name="Vear F."/>
            <person name="Vautrin S."/>
            <person name="Crespi M."/>
            <person name="Mangin B."/>
            <person name="Burke J.M."/>
            <person name="Salse J."/>
            <person name="Munos S."/>
            <person name="Vincourt P."/>
            <person name="Rieseberg L.H."/>
            <person name="Langlade N.B."/>
        </authorList>
    </citation>
    <scope>NUCLEOTIDE SEQUENCE</scope>
    <source>
        <tissue evidence="1">Leaves</tissue>
    </source>
</reference>
<reference evidence="1" key="2">
    <citation type="submission" date="2020-06" db="EMBL/GenBank/DDBJ databases">
        <title>Helianthus annuus Genome sequencing and assembly Release 2.</title>
        <authorList>
            <person name="Gouzy J."/>
            <person name="Langlade N."/>
            <person name="Munos S."/>
        </authorList>
    </citation>
    <scope>NUCLEOTIDE SEQUENCE</scope>
    <source>
        <tissue evidence="1">Leaves</tissue>
    </source>
</reference>
<dbReference type="Proteomes" id="UP000215914">
    <property type="component" value="Unassembled WGS sequence"/>
</dbReference>
<proteinExistence type="predicted"/>
<dbReference type="Gramene" id="mRNA:HanXRQr2_Chr01g0035441">
    <property type="protein sequence ID" value="mRNA:HanXRQr2_Chr01g0035441"/>
    <property type="gene ID" value="HanXRQr2_Chr01g0035441"/>
</dbReference>
<accession>A0A9K3JY48</accession>
<evidence type="ECO:0000313" key="2">
    <source>
        <dbReference type="Proteomes" id="UP000215914"/>
    </source>
</evidence>
<evidence type="ECO:0000313" key="1">
    <source>
        <dbReference type="EMBL" id="KAF5823173.1"/>
    </source>
</evidence>
<gene>
    <name evidence="1" type="ORF">HanXRQr2_Chr01g0035441</name>
</gene>
<keyword evidence="2" id="KW-1185">Reference proteome</keyword>
<dbReference type="EMBL" id="MNCJ02000316">
    <property type="protein sequence ID" value="KAF5823173.1"/>
    <property type="molecule type" value="Genomic_DNA"/>
</dbReference>
<protein>
    <submittedName>
        <fullName evidence="1">Uncharacterized protein</fullName>
    </submittedName>
</protein>
<sequence>MLLPKPYSLLKTTPFTQLYPKDIDSFTSHDHQLLPNISAREQPNQSRRCALEPFHNVFYITNLPLFYQRETQTRQENQQPEILETSFQVQMDWNCYFNNPSLRMKLWRFRN</sequence>
<comment type="caution">
    <text evidence="1">The sequence shown here is derived from an EMBL/GenBank/DDBJ whole genome shotgun (WGS) entry which is preliminary data.</text>
</comment>
<name>A0A9K3JY48_HELAN</name>
<organism evidence="1 2">
    <name type="scientific">Helianthus annuus</name>
    <name type="common">Common sunflower</name>
    <dbReference type="NCBI Taxonomy" id="4232"/>
    <lineage>
        <taxon>Eukaryota</taxon>
        <taxon>Viridiplantae</taxon>
        <taxon>Streptophyta</taxon>
        <taxon>Embryophyta</taxon>
        <taxon>Tracheophyta</taxon>
        <taxon>Spermatophyta</taxon>
        <taxon>Magnoliopsida</taxon>
        <taxon>eudicotyledons</taxon>
        <taxon>Gunneridae</taxon>
        <taxon>Pentapetalae</taxon>
        <taxon>asterids</taxon>
        <taxon>campanulids</taxon>
        <taxon>Asterales</taxon>
        <taxon>Asteraceae</taxon>
        <taxon>Asteroideae</taxon>
        <taxon>Heliantheae alliance</taxon>
        <taxon>Heliantheae</taxon>
        <taxon>Helianthus</taxon>
    </lineage>
</organism>